<evidence type="ECO:0000256" key="3">
    <source>
        <dbReference type="ARBA" id="ARBA00022475"/>
    </source>
</evidence>
<dbReference type="CDD" id="cd01127">
    <property type="entry name" value="TrwB_TraG_TraD_VirD4"/>
    <property type="match status" value="2"/>
</dbReference>
<dbReference type="RefSeq" id="WP_075833433.1">
    <property type="nucleotide sequence ID" value="NZ_MSTI01000093.1"/>
</dbReference>
<evidence type="ECO:0000313" key="8">
    <source>
        <dbReference type="EMBL" id="OLV17565.1"/>
    </source>
</evidence>
<dbReference type="PANTHER" id="PTHR37937:SF1">
    <property type="entry name" value="CONJUGATIVE TRANSFER: DNA TRANSPORT"/>
    <property type="match status" value="1"/>
</dbReference>
<evidence type="ECO:0000313" key="9">
    <source>
        <dbReference type="Proteomes" id="UP000186607"/>
    </source>
</evidence>
<protein>
    <submittedName>
        <fullName evidence="8">Coupling protein VirD4, ATPase required for T-DNA transfer</fullName>
    </submittedName>
</protein>
<dbReference type="InterPro" id="IPR027417">
    <property type="entry name" value="P-loop_NTPase"/>
</dbReference>
<dbReference type="STRING" id="249408.BOO71_0008215"/>
<evidence type="ECO:0000256" key="5">
    <source>
        <dbReference type="ARBA" id="ARBA00022989"/>
    </source>
</evidence>
<keyword evidence="4" id="KW-0812">Transmembrane</keyword>
<keyword evidence="9" id="KW-1185">Reference proteome</keyword>
<dbReference type="AlphaFoldDB" id="A0A1U7NXB0"/>
<dbReference type="SUPFAM" id="SSF52540">
    <property type="entry name" value="P-loop containing nucleoside triphosphate hydrolases"/>
    <property type="match status" value="1"/>
</dbReference>
<dbReference type="PANTHER" id="PTHR37937">
    <property type="entry name" value="CONJUGATIVE TRANSFER: DNA TRANSPORT"/>
    <property type="match status" value="1"/>
</dbReference>
<dbReference type="EMBL" id="MSTI01000093">
    <property type="protein sequence ID" value="OLV17565.1"/>
    <property type="molecule type" value="Genomic_DNA"/>
</dbReference>
<evidence type="ECO:0000256" key="6">
    <source>
        <dbReference type="ARBA" id="ARBA00023136"/>
    </source>
</evidence>
<dbReference type="InterPro" id="IPR003688">
    <property type="entry name" value="TraG/VirD4"/>
</dbReference>
<evidence type="ECO:0000256" key="1">
    <source>
        <dbReference type="ARBA" id="ARBA00004651"/>
    </source>
</evidence>
<name>A0A1U7NXB0_9DEIO</name>
<organism evidence="8 9">
    <name type="scientific">Deinococcus marmoris</name>
    <dbReference type="NCBI Taxonomy" id="249408"/>
    <lineage>
        <taxon>Bacteria</taxon>
        <taxon>Thermotogati</taxon>
        <taxon>Deinococcota</taxon>
        <taxon>Deinococci</taxon>
        <taxon>Deinococcales</taxon>
        <taxon>Deinococcaceae</taxon>
        <taxon>Deinococcus</taxon>
    </lineage>
</organism>
<sequence length="537" mass="57270">MSWLDLITAGLLATGIQLLRAGWGRPQLALANAGFASPDETRDLRVRLQDPNTGQRLLIATAPDGRHLGLRAPPELGHMLIVGPSRSGKGLHLIANLLDWRGSAIVTDLKGEFYRTTAGWRSSFGRVVVLDPRGNGTPYDPINHLATSEQGLSAAATILLTPEKDGNNSIFASAAVPILVAMFRAAHVLGQPTFGFVAECVRGRGMQGTVELLRTIDDAVVQDNVTLYLGRSAETADDKAPAAGTNPDDARSLARQAWSTLTTRLQPMLVDGVLRMTDTAGARPLAPQDLWAGPTTVYLRCPEDLAPTLGPLLRLITWTLIQARIAAADAQPETPLIPLLLGLDETGVLPVPGLPDTLATVAGRGISALIYVQALSQLNAVYGVHGADALMANCLTQIFYPTSAPETQRHVSLLAGSTALEQRSRSTSRPVGLASRRGTTETQSATPREQPLIGPGELRRMHGDNVVVIDRARPAIVAARLRWFSEPLFKARAKLSAPPVKAIRTGGPLCAPLRKEPESAPQAPTPAGFVYFSPEDD</sequence>
<dbReference type="Proteomes" id="UP000186607">
    <property type="component" value="Unassembled WGS sequence"/>
</dbReference>
<dbReference type="OrthoDB" id="226701at2"/>
<proteinExistence type="inferred from homology"/>
<evidence type="ECO:0000256" key="2">
    <source>
        <dbReference type="ARBA" id="ARBA00008806"/>
    </source>
</evidence>
<evidence type="ECO:0000256" key="4">
    <source>
        <dbReference type="ARBA" id="ARBA00022692"/>
    </source>
</evidence>
<gene>
    <name evidence="8" type="ORF">BOO71_0008215</name>
</gene>
<comment type="caution">
    <text evidence="8">The sequence shown here is derived from an EMBL/GenBank/DDBJ whole genome shotgun (WGS) entry which is preliminary data.</text>
</comment>
<comment type="similarity">
    <text evidence="2">Belongs to the VirD4/TraG family.</text>
</comment>
<evidence type="ECO:0000256" key="7">
    <source>
        <dbReference type="SAM" id="MobiDB-lite"/>
    </source>
</evidence>
<dbReference type="Gene3D" id="3.40.50.300">
    <property type="entry name" value="P-loop containing nucleotide triphosphate hydrolases"/>
    <property type="match status" value="1"/>
</dbReference>
<keyword evidence="3" id="KW-1003">Cell membrane</keyword>
<dbReference type="InterPro" id="IPR051539">
    <property type="entry name" value="T4SS-coupling_protein"/>
</dbReference>
<reference evidence="8 9" key="1">
    <citation type="submission" date="2017-01" db="EMBL/GenBank/DDBJ databases">
        <title>Genome Analysis of Deinococcus marmoris KOPRI26562.</title>
        <authorList>
            <person name="Kim J.H."/>
            <person name="Oh H.-M."/>
        </authorList>
    </citation>
    <scope>NUCLEOTIDE SEQUENCE [LARGE SCALE GENOMIC DNA]</scope>
    <source>
        <strain evidence="8 9">KOPRI26562</strain>
    </source>
</reference>
<dbReference type="GO" id="GO:0005886">
    <property type="term" value="C:plasma membrane"/>
    <property type="evidence" value="ECO:0007669"/>
    <property type="project" value="UniProtKB-SubCell"/>
</dbReference>
<feature type="region of interest" description="Disordered" evidence="7">
    <location>
        <begin position="513"/>
        <end position="537"/>
    </location>
</feature>
<dbReference type="Pfam" id="PF02534">
    <property type="entry name" value="T4SS-DNA_transf"/>
    <property type="match status" value="1"/>
</dbReference>
<accession>A0A1U7NXB0</accession>
<feature type="region of interest" description="Disordered" evidence="7">
    <location>
        <begin position="416"/>
        <end position="455"/>
    </location>
</feature>
<keyword evidence="6" id="KW-0472">Membrane</keyword>
<comment type="subcellular location">
    <subcellularLocation>
        <location evidence="1">Cell membrane</location>
        <topology evidence="1">Multi-pass membrane protein</topology>
    </subcellularLocation>
</comment>
<keyword evidence="5" id="KW-1133">Transmembrane helix</keyword>
<feature type="compositionally biased region" description="Polar residues" evidence="7">
    <location>
        <begin position="419"/>
        <end position="429"/>
    </location>
</feature>